<dbReference type="Gene3D" id="2.60.40.10">
    <property type="entry name" value="Immunoglobulins"/>
    <property type="match status" value="3"/>
</dbReference>
<protein>
    <recommendedName>
        <fullName evidence="3">Fibronectin type-III domain-containing protein</fullName>
    </recommendedName>
</protein>
<dbReference type="OrthoDB" id="1121506at2"/>
<evidence type="ECO:0000313" key="2">
    <source>
        <dbReference type="Proteomes" id="UP000309488"/>
    </source>
</evidence>
<evidence type="ECO:0000313" key="1">
    <source>
        <dbReference type="EMBL" id="TKC12051.1"/>
    </source>
</evidence>
<dbReference type="RefSeq" id="WP_136837964.1">
    <property type="nucleotide sequence ID" value="NZ_SWBR01000001.1"/>
</dbReference>
<proteinExistence type="predicted"/>
<name>A0A4U1CSG6_9SPHI</name>
<accession>A0A4U1CSG6</accession>
<dbReference type="InterPro" id="IPR036116">
    <property type="entry name" value="FN3_sf"/>
</dbReference>
<evidence type="ECO:0008006" key="3">
    <source>
        <dbReference type="Google" id="ProtNLM"/>
    </source>
</evidence>
<gene>
    <name evidence="1" type="ORF">FA048_00075</name>
</gene>
<keyword evidence="2" id="KW-1185">Reference proteome</keyword>
<comment type="caution">
    <text evidence="1">The sequence shown here is derived from an EMBL/GenBank/DDBJ whole genome shotgun (WGS) entry which is preliminary data.</text>
</comment>
<dbReference type="SUPFAM" id="SSF49265">
    <property type="entry name" value="Fibronectin type III"/>
    <property type="match status" value="2"/>
</dbReference>
<dbReference type="InterPro" id="IPR013783">
    <property type="entry name" value="Ig-like_fold"/>
</dbReference>
<dbReference type="EMBL" id="SWBR01000001">
    <property type="protein sequence ID" value="TKC12051.1"/>
    <property type="molecule type" value="Genomic_DNA"/>
</dbReference>
<reference evidence="1 2" key="1">
    <citation type="submission" date="2019-04" db="EMBL/GenBank/DDBJ databases">
        <title>Pedobacter sp. RP-3-22 sp. nov., isolated from Arctic soil.</title>
        <authorList>
            <person name="Dahal R.H."/>
            <person name="Kim D.-U."/>
        </authorList>
    </citation>
    <scope>NUCLEOTIDE SEQUENCE [LARGE SCALE GENOMIC DNA]</scope>
    <source>
        <strain evidence="1 2">RP-3-22</strain>
    </source>
</reference>
<dbReference type="AlphaFoldDB" id="A0A4U1CSG6"/>
<sequence length="283" mass="32291">MVLLAPTNNLETSNYQLTFWWEMQQDALGYRLQVVSTDFSNIQKLILDTLVKKDKFTYTLDPGKYQWRVRAENGSSQTSYTTQSFIVHPSSLTNNVIQLTSPTNNFFTSSPDVKLEWLNLFGATQYRVQLDNQNFIDENNLVLNVTTTNLSFLKTLSKEGNYQFRVRGESTTENSKWSVVRNFSYDATPPVQVKLTAPLNNKTVAKPVQLTWNSITDAEKYELIVYQSDLTTLYSTSYPMLLTTNTYTFNAGDSNEVIGWKVRAIDKAGNKGSFSDLFSFTIQ</sequence>
<organism evidence="1 2">
    <name type="scientific">Pedobacter polaris</name>
    <dbReference type="NCBI Taxonomy" id="2571273"/>
    <lineage>
        <taxon>Bacteria</taxon>
        <taxon>Pseudomonadati</taxon>
        <taxon>Bacteroidota</taxon>
        <taxon>Sphingobacteriia</taxon>
        <taxon>Sphingobacteriales</taxon>
        <taxon>Sphingobacteriaceae</taxon>
        <taxon>Pedobacter</taxon>
    </lineage>
</organism>
<dbReference type="Proteomes" id="UP000309488">
    <property type="component" value="Unassembled WGS sequence"/>
</dbReference>